<accession>A0AAV4ANQ6</accession>
<name>A0AAV4ANQ6_9GAST</name>
<evidence type="ECO:0000313" key="2">
    <source>
        <dbReference type="Proteomes" id="UP000735302"/>
    </source>
</evidence>
<gene>
    <name evidence="1" type="ORF">PoB_003640000</name>
</gene>
<reference evidence="1 2" key="1">
    <citation type="journal article" date="2021" name="Elife">
        <title>Chloroplast acquisition without the gene transfer in kleptoplastic sea slugs, Plakobranchus ocellatus.</title>
        <authorList>
            <person name="Maeda T."/>
            <person name="Takahashi S."/>
            <person name="Yoshida T."/>
            <person name="Shimamura S."/>
            <person name="Takaki Y."/>
            <person name="Nagai Y."/>
            <person name="Toyoda A."/>
            <person name="Suzuki Y."/>
            <person name="Arimoto A."/>
            <person name="Ishii H."/>
            <person name="Satoh N."/>
            <person name="Nishiyama T."/>
            <person name="Hasebe M."/>
            <person name="Maruyama T."/>
            <person name="Minagawa J."/>
            <person name="Obokata J."/>
            <person name="Shigenobu S."/>
        </authorList>
    </citation>
    <scope>NUCLEOTIDE SEQUENCE [LARGE SCALE GENOMIC DNA]</scope>
</reference>
<dbReference type="EMBL" id="BLXT01004129">
    <property type="protein sequence ID" value="GFO09895.1"/>
    <property type="molecule type" value="Genomic_DNA"/>
</dbReference>
<protein>
    <submittedName>
        <fullName evidence="1">Uncharacterized protein</fullName>
    </submittedName>
</protein>
<keyword evidence="2" id="KW-1185">Reference proteome</keyword>
<sequence>MTSRVAASVGLRLRIPHSSTDRCRESDEASLVMQSTRHTCWVEHSDHGTSRLNQRRFHDNDPTTDACGVKSAWVVKFVYFATLLHENLCTRLNLFRIAKLSPSIHPQVIQPVEK</sequence>
<dbReference type="AlphaFoldDB" id="A0AAV4ANQ6"/>
<organism evidence="1 2">
    <name type="scientific">Plakobranchus ocellatus</name>
    <dbReference type="NCBI Taxonomy" id="259542"/>
    <lineage>
        <taxon>Eukaryota</taxon>
        <taxon>Metazoa</taxon>
        <taxon>Spiralia</taxon>
        <taxon>Lophotrochozoa</taxon>
        <taxon>Mollusca</taxon>
        <taxon>Gastropoda</taxon>
        <taxon>Heterobranchia</taxon>
        <taxon>Euthyneura</taxon>
        <taxon>Panpulmonata</taxon>
        <taxon>Sacoglossa</taxon>
        <taxon>Placobranchoidea</taxon>
        <taxon>Plakobranchidae</taxon>
        <taxon>Plakobranchus</taxon>
    </lineage>
</organism>
<comment type="caution">
    <text evidence="1">The sequence shown here is derived from an EMBL/GenBank/DDBJ whole genome shotgun (WGS) entry which is preliminary data.</text>
</comment>
<proteinExistence type="predicted"/>
<dbReference type="Proteomes" id="UP000735302">
    <property type="component" value="Unassembled WGS sequence"/>
</dbReference>
<evidence type="ECO:0000313" key="1">
    <source>
        <dbReference type="EMBL" id="GFO09895.1"/>
    </source>
</evidence>